<organism evidence="9">
    <name type="scientific">Melampsora larici-populina (strain 98AG31 / pathotype 3-4-7)</name>
    <name type="common">Poplar leaf rust fungus</name>
    <dbReference type="NCBI Taxonomy" id="747676"/>
    <lineage>
        <taxon>Eukaryota</taxon>
        <taxon>Fungi</taxon>
        <taxon>Dikarya</taxon>
        <taxon>Basidiomycota</taxon>
        <taxon>Pucciniomycotina</taxon>
        <taxon>Pucciniomycetes</taxon>
        <taxon>Pucciniales</taxon>
        <taxon>Melampsoraceae</taxon>
        <taxon>Melampsora</taxon>
    </lineage>
</organism>
<dbReference type="InParanoid" id="F4R636"/>
<keyword evidence="1" id="KW-0723">Serine/threonine-protein kinase</keyword>
<protein>
    <recommendedName>
        <fullName evidence="7">Alpha-type protein kinase domain-containing protein</fullName>
    </recommendedName>
</protein>
<dbReference type="GO" id="GO:0005524">
    <property type="term" value="F:ATP binding"/>
    <property type="evidence" value="ECO:0007669"/>
    <property type="project" value="UniProtKB-KW"/>
</dbReference>
<evidence type="ECO:0000256" key="5">
    <source>
        <dbReference type="ARBA" id="ARBA00022840"/>
    </source>
</evidence>
<dbReference type="GO" id="GO:0031037">
    <property type="term" value="P:myosin II filament disassembly"/>
    <property type="evidence" value="ECO:0007669"/>
    <property type="project" value="TreeGrafter"/>
</dbReference>
<feature type="compositionally biased region" description="Low complexity" evidence="6">
    <location>
        <begin position="78"/>
        <end position="93"/>
    </location>
</feature>
<sequence length="717" mass="80719">MSSICKKCHINLVEQQYTQFKICGDCLKKLSDDVPPATTTANNPPSASGNHAFNNHISVVDKKRDSQALRNHFAAAKSQQRQGLSSLSSASNQPKTTATRQSYTFTAKLAMYHRGRISQTFFPHHAAKIEMTITGVESDQLLWIKTCRQIFEQFSNEIQDIRNNIPTYPLFFQSDYFYITSTTRPPVKITAEKIKEYLSNTRNGLELIFEGDKHDKDYPPAKEKLKKKKVTRKNKHTKKQNEPSTSEEELDSVSSSESCVKKRAKKTKYNAPASSSTKISDDSSPETLELPSNILTIQDQHKKKLSVSTSSQNQNSQANLMAFLPSSTKTNTFTSNNGSTHIIPSLIHNIPILKTDYNHQTKFTTQKGFNSLLTVNNHSLGCIDNNMLTLTNEESIGALSTFNNLGITEFATPFPVISPSTPSTPIKLIHGQKLVLKVDPSTKYPGWTPVNFKYHVFTDQEIGRGSCRICYNALGEMNGNVCKMVAKQLITNDTVGKELLHPYTQTQQVYMAVSKYLKKFQAACASSKDKPLIDIIAKLQVVNSFVAYSGKHDDLDPKNIWFFEESLVDQGKFQKYTSNVYFKTRQVGDPIHLCIAAFTHYVYKITSHKRLVADLQGSGLYLTDPLILDSRNAWVAETNTAEQGFTNFEDQHRCYPLCCQLGLPFLPNQSSSQDHEQNHDNDYIAEHVKNGGRLDWSESMASLNNLLEDRDRDESPL</sequence>
<dbReference type="PROSITE" id="PS51158">
    <property type="entry name" value="ALPHA_KINASE"/>
    <property type="match status" value="1"/>
</dbReference>
<dbReference type="Pfam" id="PF02816">
    <property type="entry name" value="Alpha_kinase"/>
    <property type="match status" value="1"/>
</dbReference>
<dbReference type="PANTHER" id="PTHR45992">
    <property type="entry name" value="EUKARYOTIC ELONGATION FACTOR 2 KINASE-RELATED"/>
    <property type="match status" value="1"/>
</dbReference>
<evidence type="ECO:0000313" key="9">
    <source>
        <dbReference type="Proteomes" id="UP000001072"/>
    </source>
</evidence>
<dbReference type="InterPro" id="IPR011009">
    <property type="entry name" value="Kinase-like_dom_sf"/>
</dbReference>
<dbReference type="HOGENOM" id="CLU_385457_0_0_1"/>
<evidence type="ECO:0000313" key="8">
    <source>
        <dbReference type="EMBL" id="EGG12152.1"/>
    </source>
</evidence>
<reference evidence="9" key="1">
    <citation type="journal article" date="2011" name="Proc. Natl. Acad. Sci. U.S.A.">
        <title>Obligate biotrophy features unraveled by the genomic analysis of rust fungi.</title>
        <authorList>
            <person name="Duplessis S."/>
            <person name="Cuomo C.A."/>
            <person name="Lin Y.-C."/>
            <person name="Aerts A."/>
            <person name="Tisserant E."/>
            <person name="Veneault-Fourrey C."/>
            <person name="Joly D.L."/>
            <person name="Hacquard S."/>
            <person name="Amselem J."/>
            <person name="Cantarel B.L."/>
            <person name="Chiu R."/>
            <person name="Coutinho P.M."/>
            <person name="Feau N."/>
            <person name="Field M."/>
            <person name="Frey P."/>
            <person name="Gelhaye E."/>
            <person name="Goldberg J."/>
            <person name="Grabherr M.G."/>
            <person name="Kodira C.D."/>
            <person name="Kohler A."/>
            <person name="Kuees U."/>
            <person name="Lindquist E.A."/>
            <person name="Lucas S.M."/>
            <person name="Mago R."/>
            <person name="Mauceli E."/>
            <person name="Morin E."/>
            <person name="Murat C."/>
            <person name="Pangilinan J.L."/>
            <person name="Park R."/>
            <person name="Pearson M."/>
            <person name="Quesneville H."/>
            <person name="Rouhier N."/>
            <person name="Sakthikumar S."/>
            <person name="Salamov A.A."/>
            <person name="Schmutz J."/>
            <person name="Selles B."/>
            <person name="Shapiro H."/>
            <person name="Tanguay P."/>
            <person name="Tuskan G.A."/>
            <person name="Henrissat B."/>
            <person name="Van de Peer Y."/>
            <person name="Rouze P."/>
            <person name="Ellis J.G."/>
            <person name="Dodds P.N."/>
            <person name="Schein J.E."/>
            <person name="Zhong S."/>
            <person name="Hamelin R.C."/>
            <person name="Grigoriev I.V."/>
            <person name="Szabo L.J."/>
            <person name="Martin F."/>
        </authorList>
    </citation>
    <scope>NUCLEOTIDE SEQUENCE [LARGE SCALE GENOMIC DNA]</scope>
    <source>
        <strain evidence="9">98AG31 / pathotype 3-4-7</strain>
    </source>
</reference>
<accession>F4R636</accession>
<dbReference type="GeneID" id="18935179"/>
<feature type="region of interest" description="Disordered" evidence="6">
    <location>
        <begin position="74"/>
        <end position="99"/>
    </location>
</feature>
<evidence type="ECO:0000256" key="4">
    <source>
        <dbReference type="ARBA" id="ARBA00022777"/>
    </source>
</evidence>
<dbReference type="RefSeq" id="XP_007404527.1">
    <property type="nucleotide sequence ID" value="XM_007404465.1"/>
</dbReference>
<feature type="domain" description="Alpha-type protein kinase" evidence="7">
    <location>
        <begin position="439"/>
        <end position="666"/>
    </location>
</feature>
<dbReference type="SMART" id="SM00811">
    <property type="entry name" value="Alpha_kinase"/>
    <property type="match status" value="1"/>
</dbReference>
<proteinExistence type="predicted"/>
<feature type="compositionally biased region" description="Basic and acidic residues" evidence="6">
    <location>
        <begin position="212"/>
        <end position="223"/>
    </location>
</feature>
<evidence type="ECO:0000256" key="2">
    <source>
        <dbReference type="ARBA" id="ARBA00022679"/>
    </source>
</evidence>
<dbReference type="AlphaFoldDB" id="F4R636"/>
<dbReference type="PANTHER" id="PTHR45992:SF2">
    <property type="entry name" value="EUKARYOTIC ELONGATION FACTOR 2 KINASE"/>
    <property type="match status" value="1"/>
</dbReference>
<dbReference type="VEuPathDB" id="FungiDB:MELLADRAFT_89410"/>
<keyword evidence="2" id="KW-0808">Transferase</keyword>
<dbReference type="InterPro" id="IPR004166">
    <property type="entry name" value="a-kinase_dom"/>
</dbReference>
<evidence type="ECO:0000256" key="3">
    <source>
        <dbReference type="ARBA" id="ARBA00022741"/>
    </source>
</evidence>
<dbReference type="InterPro" id="IPR051852">
    <property type="entry name" value="Alpha-type_PK"/>
</dbReference>
<dbReference type="KEGG" id="mlr:MELLADRAFT_89410"/>
<keyword evidence="4" id="KW-0418">Kinase</keyword>
<evidence type="ECO:0000256" key="1">
    <source>
        <dbReference type="ARBA" id="ARBA00022527"/>
    </source>
</evidence>
<dbReference type="Gene3D" id="3.20.200.10">
    <property type="entry name" value="MHCK/EF2 kinase"/>
    <property type="match status" value="1"/>
</dbReference>
<dbReference type="GO" id="GO:0004674">
    <property type="term" value="F:protein serine/threonine kinase activity"/>
    <property type="evidence" value="ECO:0007669"/>
    <property type="project" value="UniProtKB-KW"/>
</dbReference>
<dbReference type="SUPFAM" id="SSF56112">
    <property type="entry name" value="Protein kinase-like (PK-like)"/>
    <property type="match status" value="1"/>
</dbReference>
<dbReference type="GO" id="GO:1903013">
    <property type="term" value="P:response to differentiation-inducing factor 1"/>
    <property type="evidence" value="ECO:0007669"/>
    <property type="project" value="TreeGrafter"/>
</dbReference>
<evidence type="ECO:0000259" key="7">
    <source>
        <dbReference type="PROSITE" id="PS51158"/>
    </source>
</evidence>
<evidence type="ECO:0000256" key="6">
    <source>
        <dbReference type="SAM" id="MobiDB-lite"/>
    </source>
</evidence>
<keyword evidence="3" id="KW-0547">Nucleotide-binding</keyword>
<keyword evidence="9" id="KW-1185">Reference proteome</keyword>
<feature type="region of interest" description="Disordered" evidence="6">
    <location>
        <begin position="212"/>
        <end position="287"/>
    </location>
</feature>
<dbReference type="Proteomes" id="UP000001072">
    <property type="component" value="Unassembled WGS sequence"/>
</dbReference>
<keyword evidence="5" id="KW-0067">ATP-binding</keyword>
<name>F4R636_MELLP</name>
<dbReference type="EMBL" id="GL883091">
    <property type="protein sequence ID" value="EGG12152.1"/>
    <property type="molecule type" value="Genomic_DNA"/>
</dbReference>
<gene>
    <name evidence="8" type="ORF">MELLADRAFT_89410</name>
</gene>
<dbReference type="CDD" id="cd04515">
    <property type="entry name" value="Alpha_kinase"/>
    <property type="match status" value="1"/>
</dbReference>
<feature type="compositionally biased region" description="Basic residues" evidence="6">
    <location>
        <begin position="224"/>
        <end position="238"/>
    </location>
</feature>